<protein>
    <submittedName>
        <fullName evidence="1">Uncharacterized protein</fullName>
    </submittedName>
</protein>
<dbReference type="Proteomes" id="UP000004079">
    <property type="component" value="Unassembled WGS sequence"/>
</dbReference>
<evidence type="ECO:0000313" key="2">
    <source>
        <dbReference type="Proteomes" id="UP000004079"/>
    </source>
</evidence>
<accession>D1QRG0</accession>
<dbReference type="AlphaFoldDB" id="D1QRG0"/>
<name>D1QRG0_9BACT</name>
<comment type="caution">
    <text evidence="1">The sequence shown here is derived from an EMBL/GenBank/DDBJ whole genome shotgun (WGS) entry which is preliminary data.</text>
</comment>
<evidence type="ECO:0000313" key="1">
    <source>
        <dbReference type="EMBL" id="EFB32118.1"/>
    </source>
</evidence>
<organism evidence="1 2">
    <name type="scientific">Segatella oris F0302</name>
    <dbReference type="NCBI Taxonomy" id="649760"/>
    <lineage>
        <taxon>Bacteria</taxon>
        <taxon>Pseudomonadati</taxon>
        <taxon>Bacteroidota</taxon>
        <taxon>Bacteroidia</taxon>
        <taxon>Bacteroidales</taxon>
        <taxon>Prevotellaceae</taxon>
        <taxon>Segatella</taxon>
    </lineage>
</organism>
<dbReference type="EMBL" id="ACUZ02000029">
    <property type="protein sequence ID" value="EFB32118.1"/>
    <property type="molecule type" value="Genomic_DNA"/>
</dbReference>
<dbReference type="HOGENOM" id="CLU_3314754_0_0_10"/>
<sequence length="39" mass="4452">MHCSLCHVQTGILNFSGNLQINTLKMVFFLQIIVPLHKI</sequence>
<proteinExistence type="predicted"/>
<reference evidence="1 2" key="1">
    <citation type="submission" date="2009-11" db="EMBL/GenBank/DDBJ databases">
        <authorList>
            <person name="Weinstock G."/>
            <person name="Sodergren E."/>
            <person name="Clifton S."/>
            <person name="Fulton L."/>
            <person name="Fulton B."/>
            <person name="Courtney L."/>
            <person name="Fronick C."/>
            <person name="Harrison M."/>
            <person name="Strong C."/>
            <person name="Farmer C."/>
            <person name="Delahaunty K."/>
            <person name="Markovic C."/>
            <person name="Hall O."/>
            <person name="Minx P."/>
            <person name="Tomlinson C."/>
            <person name="Mitreva M."/>
            <person name="Nelson J."/>
            <person name="Hou S."/>
            <person name="Wollam A."/>
            <person name="Pepin K.H."/>
            <person name="Johnson M."/>
            <person name="Bhonagiri V."/>
            <person name="Nash W.E."/>
            <person name="Warren W."/>
            <person name="Chinwalla A."/>
            <person name="Mardis E.R."/>
            <person name="Wilson R.K."/>
        </authorList>
    </citation>
    <scope>NUCLEOTIDE SEQUENCE [LARGE SCALE GENOMIC DNA]</scope>
    <source>
        <strain evidence="1 2">F0302</strain>
    </source>
</reference>
<gene>
    <name evidence="1" type="ORF">HMPREF0971_01566</name>
</gene>
<dbReference type="STRING" id="649760.HMPREF0971_01566"/>